<organism evidence="1 2">
    <name type="scientific">Cochliobolus sativus</name>
    <name type="common">Common root rot and spot blotch fungus</name>
    <name type="synonym">Bipolaris sorokiniana</name>
    <dbReference type="NCBI Taxonomy" id="45130"/>
    <lineage>
        <taxon>Eukaryota</taxon>
        <taxon>Fungi</taxon>
        <taxon>Dikarya</taxon>
        <taxon>Ascomycota</taxon>
        <taxon>Pezizomycotina</taxon>
        <taxon>Dothideomycetes</taxon>
        <taxon>Pleosporomycetidae</taxon>
        <taxon>Pleosporales</taxon>
        <taxon>Pleosporineae</taxon>
        <taxon>Pleosporaceae</taxon>
        <taxon>Bipolaris</taxon>
    </lineage>
</organism>
<dbReference type="EMBL" id="WNKQ01000018">
    <property type="protein sequence ID" value="KAF5845741.1"/>
    <property type="molecule type" value="Genomic_DNA"/>
</dbReference>
<evidence type="ECO:0000313" key="1">
    <source>
        <dbReference type="EMBL" id="KAF5845741.1"/>
    </source>
</evidence>
<protein>
    <submittedName>
        <fullName evidence="1">Uncharacterized protein</fullName>
    </submittedName>
</protein>
<gene>
    <name evidence="1" type="ORF">GGP41_009511</name>
</gene>
<reference evidence="1" key="1">
    <citation type="submission" date="2019-11" db="EMBL/GenBank/DDBJ databases">
        <title>Bipolaris sorokiniana Genome sequencing.</title>
        <authorList>
            <person name="Wang H."/>
        </authorList>
    </citation>
    <scope>NUCLEOTIDE SEQUENCE</scope>
</reference>
<evidence type="ECO:0000313" key="2">
    <source>
        <dbReference type="Proteomes" id="UP000624244"/>
    </source>
</evidence>
<comment type="caution">
    <text evidence="1">The sequence shown here is derived from an EMBL/GenBank/DDBJ whole genome shotgun (WGS) entry which is preliminary data.</text>
</comment>
<name>A0A8H5Z8Y5_COCSA</name>
<accession>A0A8H5Z8Y5</accession>
<dbReference type="AlphaFoldDB" id="A0A8H5Z8Y5"/>
<proteinExistence type="predicted"/>
<sequence length="146" mass="16458">MRTSSLQVQDPWMWRLMISVIAVGMGGNEEESVLALSDGHFATREHWARAYANTWDGTSPTTLNYYGHIVTRIINVSSQVMSSHYGASTGRGVRFRNASGLFERYQVVRLLLIVWDKSALGELVFEMRKRSVDDLALVLKSTMVTT</sequence>
<dbReference type="Proteomes" id="UP000624244">
    <property type="component" value="Unassembled WGS sequence"/>
</dbReference>